<dbReference type="EMBL" id="MKGL01000137">
    <property type="protein sequence ID" value="RNF05330.1"/>
    <property type="molecule type" value="Genomic_DNA"/>
</dbReference>
<evidence type="ECO:0000256" key="6">
    <source>
        <dbReference type="ARBA" id="ARBA00023004"/>
    </source>
</evidence>
<dbReference type="GO" id="GO:0046872">
    <property type="term" value="F:metal ion binding"/>
    <property type="evidence" value="ECO:0007669"/>
    <property type="project" value="UniProtKB-KW"/>
</dbReference>
<protein>
    <submittedName>
        <fullName evidence="12">Electron transfer protein</fullName>
        <ecNumber evidence="12">1.6.5.3</ecNumber>
        <ecNumber evidence="12">1.6.99.3</ecNumber>
    </submittedName>
</protein>
<dbReference type="VEuPathDB" id="TriTrypDB:TRSC58_00833"/>
<comment type="caution">
    <text evidence="12">The sequence shown here is derived from an EMBL/GenBank/DDBJ whole genome shotgun (WGS) entry which is preliminary data.</text>
</comment>
<dbReference type="Proteomes" id="UP000283634">
    <property type="component" value="Unassembled WGS sequence"/>
</dbReference>
<evidence type="ECO:0000259" key="10">
    <source>
        <dbReference type="PROSITE" id="PS51085"/>
    </source>
</evidence>
<proteinExistence type="inferred from homology"/>
<gene>
    <name evidence="12" type="ORF">TraAM80_04637</name>
</gene>
<dbReference type="SUPFAM" id="SSF54292">
    <property type="entry name" value="2Fe-2S ferredoxin-like"/>
    <property type="match status" value="1"/>
</dbReference>
<feature type="domain" description="4Fe-4S His(Cys)3-ligated-type" evidence="11">
    <location>
        <begin position="146"/>
        <end position="185"/>
    </location>
</feature>
<evidence type="ECO:0000256" key="1">
    <source>
        <dbReference type="ARBA" id="ARBA00001966"/>
    </source>
</evidence>
<keyword evidence="6" id="KW-0408">Iron</keyword>
<dbReference type="PROSITE" id="PS00641">
    <property type="entry name" value="COMPLEX1_75K_1"/>
    <property type="match status" value="1"/>
</dbReference>
<dbReference type="InterPro" id="IPR019574">
    <property type="entry name" value="NADH_UbQ_OxRdtase_Gsu_4Fe4S-bd"/>
</dbReference>
<comment type="cofactor">
    <cofactor evidence="1">
        <name>[4Fe-4S] cluster</name>
        <dbReference type="ChEBI" id="CHEBI:49883"/>
    </cofactor>
</comment>
<dbReference type="AlphaFoldDB" id="A0A422NIN5"/>
<dbReference type="Pfam" id="PF13510">
    <property type="entry name" value="Fer2_4"/>
    <property type="match status" value="1"/>
</dbReference>
<dbReference type="FunFam" id="3.10.20.740:FF:000001">
    <property type="entry name" value="NADH-quinone oxidoreductase subunit G"/>
    <property type="match status" value="1"/>
</dbReference>
<evidence type="ECO:0000256" key="8">
    <source>
        <dbReference type="ARBA" id="ARBA00023027"/>
    </source>
</evidence>
<keyword evidence="12" id="KW-0560">Oxidoreductase</keyword>
<dbReference type="OMA" id="ICGGCAN"/>
<dbReference type="PROSITE" id="PS51839">
    <property type="entry name" value="4FE4S_HC3"/>
    <property type="match status" value="1"/>
</dbReference>
<dbReference type="InterPro" id="IPR001041">
    <property type="entry name" value="2Fe-2S_ferredoxin-type"/>
</dbReference>
<dbReference type="InterPro" id="IPR036010">
    <property type="entry name" value="2Fe-2S_ferredoxin-like_sf"/>
</dbReference>
<evidence type="ECO:0000259" key="11">
    <source>
        <dbReference type="PROSITE" id="PS51839"/>
    </source>
</evidence>
<dbReference type="GO" id="GO:0008137">
    <property type="term" value="F:NADH dehydrogenase (ubiquinone) activity"/>
    <property type="evidence" value="ECO:0007669"/>
    <property type="project" value="InterPro"/>
</dbReference>
<keyword evidence="3" id="KW-0004">4Fe-4S</keyword>
<dbReference type="EC" id="1.6.5.3" evidence="12"/>
<keyword evidence="8" id="KW-0520">NAD</keyword>
<evidence type="ECO:0000256" key="2">
    <source>
        <dbReference type="ARBA" id="ARBA00005404"/>
    </source>
</evidence>
<evidence type="ECO:0000256" key="3">
    <source>
        <dbReference type="ARBA" id="ARBA00022485"/>
    </source>
</evidence>
<organism evidence="12 13">
    <name type="scientific">Trypanosoma rangeli</name>
    <dbReference type="NCBI Taxonomy" id="5698"/>
    <lineage>
        <taxon>Eukaryota</taxon>
        <taxon>Discoba</taxon>
        <taxon>Euglenozoa</taxon>
        <taxon>Kinetoplastea</taxon>
        <taxon>Metakinetoplastina</taxon>
        <taxon>Trypanosomatida</taxon>
        <taxon>Trypanosomatidae</taxon>
        <taxon>Trypanosoma</taxon>
        <taxon>Herpetosoma</taxon>
    </lineage>
</organism>
<dbReference type="PANTHER" id="PTHR24960:SF79">
    <property type="entry name" value="PHOTOSYSTEM I IRON-SULFUR CENTER"/>
    <property type="match status" value="1"/>
</dbReference>
<dbReference type="RefSeq" id="XP_029238617.1">
    <property type="nucleotide sequence ID" value="XM_029381560.1"/>
</dbReference>
<dbReference type="InterPro" id="IPR054351">
    <property type="entry name" value="NADH_UbQ_OxRdtase_ferredoxin"/>
</dbReference>
<dbReference type="InterPro" id="IPR000283">
    <property type="entry name" value="NADH_UbQ_OxRdtase_75kDa_su_CS"/>
</dbReference>
<keyword evidence="5" id="KW-1278">Translocase</keyword>
<dbReference type="PROSITE" id="PS51085">
    <property type="entry name" value="2FE2S_FER_2"/>
    <property type="match status" value="1"/>
</dbReference>
<dbReference type="PANTHER" id="PTHR24960">
    <property type="entry name" value="PHOTOSYSTEM I IRON-SULFUR CENTER-RELATED"/>
    <property type="match status" value="1"/>
</dbReference>
<dbReference type="GO" id="GO:0016491">
    <property type="term" value="F:oxidoreductase activity"/>
    <property type="evidence" value="ECO:0007669"/>
    <property type="project" value="UniProtKB-KW"/>
</dbReference>
<dbReference type="GO" id="GO:0051539">
    <property type="term" value="F:4 iron, 4 sulfur cluster binding"/>
    <property type="evidence" value="ECO:0007669"/>
    <property type="project" value="UniProtKB-KW"/>
</dbReference>
<name>A0A422NIN5_TRYRA</name>
<dbReference type="InterPro" id="IPR050157">
    <property type="entry name" value="PSI_iron-sulfur_center"/>
</dbReference>
<evidence type="ECO:0000313" key="12">
    <source>
        <dbReference type="EMBL" id="RNF05330.1"/>
    </source>
</evidence>
<keyword evidence="13" id="KW-1185">Reference proteome</keyword>
<evidence type="ECO:0000256" key="9">
    <source>
        <dbReference type="ARBA" id="ARBA00034078"/>
    </source>
</evidence>
<accession>A0A422NIN5</accession>
<dbReference type="Gene3D" id="3.10.20.740">
    <property type="match status" value="1"/>
</dbReference>
<dbReference type="SMART" id="SM00929">
    <property type="entry name" value="NADH-G_4Fe-4S_3"/>
    <property type="match status" value="1"/>
</dbReference>
<dbReference type="EC" id="1.6.99.3" evidence="12"/>
<dbReference type="Pfam" id="PF10588">
    <property type="entry name" value="NADH-G_4Fe-4S_3"/>
    <property type="match status" value="1"/>
</dbReference>
<evidence type="ECO:0000256" key="7">
    <source>
        <dbReference type="ARBA" id="ARBA00023014"/>
    </source>
</evidence>
<feature type="domain" description="2Fe-2S ferredoxin-type" evidence="10">
    <location>
        <begin position="68"/>
        <end position="146"/>
    </location>
</feature>
<dbReference type="GO" id="GO:0016020">
    <property type="term" value="C:membrane"/>
    <property type="evidence" value="ECO:0007669"/>
    <property type="project" value="InterPro"/>
</dbReference>
<keyword evidence="4" id="KW-0479">Metal-binding</keyword>
<dbReference type="GeneID" id="40328570"/>
<reference evidence="12 13" key="1">
    <citation type="journal article" date="2018" name="BMC Genomics">
        <title>Genomic comparison of Trypanosoma conorhini and Trypanosoma rangeli to Trypanosoma cruzi strains of high and low virulence.</title>
        <authorList>
            <person name="Bradwell K.R."/>
            <person name="Koparde V.N."/>
            <person name="Matveyev A.V."/>
            <person name="Serrano M.G."/>
            <person name="Alves J.M."/>
            <person name="Parikh H."/>
            <person name="Huang B."/>
            <person name="Lee V."/>
            <person name="Espinosa-Alvarez O."/>
            <person name="Ortiz P.A."/>
            <person name="Costa-Martins A.G."/>
            <person name="Teixeira M.M."/>
            <person name="Buck G.A."/>
        </authorList>
    </citation>
    <scope>NUCLEOTIDE SEQUENCE [LARGE SCALE GENOMIC DNA]</scope>
    <source>
        <strain evidence="12 13">AM80</strain>
    </source>
</reference>
<dbReference type="Pfam" id="PF22117">
    <property type="entry name" value="Fer4_Nqo3"/>
    <property type="match status" value="1"/>
</dbReference>
<dbReference type="OrthoDB" id="10249365at2759"/>
<comment type="cofactor">
    <cofactor evidence="9">
        <name>[2Fe-2S] cluster</name>
        <dbReference type="ChEBI" id="CHEBI:190135"/>
    </cofactor>
</comment>
<dbReference type="CDD" id="cd00207">
    <property type="entry name" value="fer2"/>
    <property type="match status" value="1"/>
</dbReference>
<dbReference type="GO" id="GO:0042773">
    <property type="term" value="P:ATP synthesis coupled electron transport"/>
    <property type="evidence" value="ECO:0007669"/>
    <property type="project" value="InterPro"/>
</dbReference>
<sequence>MLRFMALLQVGLGAPSLLTSRRLFKSDGTPYNSGMTDALRGSEYIHRGGVEAIVEGVTAGQYAEHKARAIMFVNKRPVEIIPQEENLLEVLEREGISVPKFCYYPILSVAGNCRMCLVQVDGTQNLIVSCTTVALPGMSIITDSRLVRDAREGNVELILINHPNDCPICEQATNCDLQNISMNYGTDIPQYREDKQAVQDFYFDPQTRVVINRCIHRTRCVQFRNEHAQDFNLGMIGRGDLSEISTFLDELEVKTDNNMPVSQLCPVGKLYLGDADEDNAVANELGVSERAHSIATA</sequence>
<comment type="similarity">
    <text evidence="2">Belongs to the complex I 75 kDa subunit family.</text>
</comment>
<evidence type="ECO:0000313" key="13">
    <source>
        <dbReference type="Proteomes" id="UP000283634"/>
    </source>
</evidence>
<evidence type="ECO:0000256" key="5">
    <source>
        <dbReference type="ARBA" id="ARBA00022967"/>
    </source>
</evidence>
<keyword evidence="7" id="KW-0411">Iron-sulfur</keyword>
<evidence type="ECO:0000256" key="4">
    <source>
        <dbReference type="ARBA" id="ARBA00022723"/>
    </source>
</evidence>